<feature type="transmembrane region" description="Helical" evidence="2">
    <location>
        <begin position="228"/>
        <end position="256"/>
    </location>
</feature>
<dbReference type="EMBL" id="FUWS01000005">
    <property type="protein sequence ID" value="SKA03939.1"/>
    <property type="molecule type" value="Genomic_DNA"/>
</dbReference>
<evidence type="ECO:0000256" key="2">
    <source>
        <dbReference type="SAM" id="Phobius"/>
    </source>
</evidence>
<organism evidence="4 5">
    <name type="scientific">Marinactinospora thermotolerans DSM 45154</name>
    <dbReference type="NCBI Taxonomy" id="1122192"/>
    <lineage>
        <taxon>Bacteria</taxon>
        <taxon>Bacillati</taxon>
        <taxon>Actinomycetota</taxon>
        <taxon>Actinomycetes</taxon>
        <taxon>Streptosporangiales</taxon>
        <taxon>Nocardiopsidaceae</taxon>
        <taxon>Marinactinospora</taxon>
    </lineage>
</organism>
<sequence length="441" mass="45314">MPQEDGQAWRAPGDRPDHPSPSAPGPSGAPGGATGGWAAPGGPVPQPNAPGPQGAPGPGWPPPHQGGAGWPPHQPGGPGWQQPHHGGAGWSPPPPDPKPGVVALRPLTLGDIFNGAFSYIRHNPKATLGLSVIVMAIASLLPAVGFGSFMDEYTSYLDALVADPAADVGAFPFSSFSLIGVYGGALLSLIAGYILNGLLAVVIGLAVIGRRVTLKGAIDALRGRIGALLGLGGLFLLLSLLWTVVLALVLTVIALSALVDPWLIAVTAVIGIPAVIALGAWVYIRTALAMPVVVLERIGPGRALGRSWRLTRGSWWRVFGILLLVQFIAGIVANLLATPFTLVSLALTFLAPDAAWMPVADSASYYLGMVLSGAVTSPFTAGAVTLLYVDLRMRREGLDLRLRSATRPGERAGAEVYLTDGGYHPSGAPSGPVGPYPGAPA</sequence>
<dbReference type="OrthoDB" id="121140at2"/>
<keyword evidence="5" id="KW-1185">Reference proteome</keyword>
<dbReference type="Pfam" id="PF10110">
    <property type="entry name" value="GPDPase_memb"/>
    <property type="match status" value="1"/>
</dbReference>
<dbReference type="STRING" id="1122192.SAMN02745673_02273"/>
<feature type="transmembrane region" description="Helical" evidence="2">
    <location>
        <begin position="128"/>
        <end position="150"/>
    </location>
</feature>
<feature type="transmembrane region" description="Helical" evidence="2">
    <location>
        <begin position="363"/>
        <end position="389"/>
    </location>
</feature>
<feature type="transmembrane region" description="Helical" evidence="2">
    <location>
        <begin position="262"/>
        <end position="284"/>
    </location>
</feature>
<feature type="transmembrane region" description="Helical" evidence="2">
    <location>
        <begin position="318"/>
        <end position="351"/>
    </location>
</feature>
<feature type="compositionally biased region" description="Gly residues" evidence="1">
    <location>
        <begin position="28"/>
        <end position="39"/>
    </location>
</feature>
<gene>
    <name evidence="4" type="ORF">SAMN02745673_02273</name>
</gene>
<evidence type="ECO:0000313" key="4">
    <source>
        <dbReference type="EMBL" id="SKA03939.1"/>
    </source>
</evidence>
<protein>
    <submittedName>
        <fullName evidence="4">Membrane domain of glycerophosphoryl diester phosphodiesterase</fullName>
    </submittedName>
</protein>
<feature type="compositionally biased region" description="Pro residues" evidence="1">
    <location>
        <begin position="42"/>
        <end position="64"/>
    </location>
</feature>
<name>A0A1T4QJP0_9ACTN</name>
<feature type="domain" description="Glycerophosphoryl diester phosphodiesterase membrane" evidence="3">
    <location>
        <begin position="269"/>
        <end position="352"/>
    </location>
</feature>
<dbReference type="Proteomes" id="UP000190637">
    <property type="component" value="Unassembled WGS sequence"/>
</dbReference>
<dbReference type="InterPro" id="IPR018476">
    <property type="entry name" value="GlyceroP-diester-Pdiesterase_M"/>
</dbReference>
<evidence type="ECO:0000313" key="5">
    <source>
        <dbReference type="Proteomes" id="UP000190637"/>
    </source>
</evidence>
<feature type="region of interest" description="Disordered" evidence="1">
    <location>
        <begin position="418"/>
        <end position="441"/>
    </location>
</feature>
<feature type="transmembrane region" description="Helical" evidence="2">
    <location>
        <begin position="181"/>
        <end position="208"/>
    </location>
</feature>
<evidence type="ECO:0000259" key="3">
    <source>
        <dbReference type="Pfam" id="PF10110"/>
    </source>
</evidence>
<feature type="region of interest" description="Disordered" evidence="1">
    <location>
        <begin position="1"/>
        <end position="101"/>
    </location>
</feature>
<keyword evidence="2" id="KW-0812">Transmembrane</keyword>
<reference evidence="4 5" key="1">
    <citation type="submission" date="2017-02" db="EMBL/GenBank/DDBJ databases">
        <authorList>
            <person name="Peterson S.W."/>
        </authorList>
    </citation>
    <scope>NUCLEOTIDE SEQUENCE [LARGE SCALE GENOMIC DNA]</scope>
    <source>
        <strain evidence="4 5">DSM 45154</strain>
    </source>
</reference>
<feature type="compositionally biased region" description="Pro residues" evidence="1">
    <location>
        <begin position="432"/>
        <end position="441"/>
    </location>
</feature>
<accession>A0A1T4QJP0</accession>
<proteinExistence type="predicted"/>
<evidence type="ECO:0000256" key="1">
    <source>
        <dbReference type="SAM" id="MobiDB-lite"/>
    </source>
</evidence>
<dbReference type="AlphaFoldDB" id="A0A1T4QJP0"/>
<keyword evidence="2" id="KW-1133">Transmembrane helix</keyword>
<dbReference type="RefSeq" id="WP_078761601.1">
    <property type="nucleotide sequence ID" value="NZ_FUWS01000005.1"/>
</dbReference>
<keyword evidence="2" id="KW-0472">Membrane</keyword>